<dbReference type="EMBL" id="KQ244072">
    <property type="protein sequence ID" value="KNC74807.1"/>
    <property type="molecule type" value="Genomic_DNA"/>
</dbReference>
<evidence type="ECO:0000313" key="10">
    <source>
        <dbReference type="Proteomes" id="UP000054560"/>
    </source>
</evidence>
<organism evidence="9 10">
    <name type="scientific">Sphaeroforma arctica JP610</name>
    <dbReference type="NCBI Taxonomy" id="667725"/>
    <lineage>
        <taxon>Eukaryota</taxon>
        <taxon>Ichthyosporea</taxon>
        <taxon>Ichthyophonida</taxon>
        <taxon>Sphaeroforma</taxon>
    </lineage>
</organism>
<feature type="non-terminal residue" evidence="9">
    <location>
        <position position="269"/>
    </location>
</feature>
<evidence type="ECO:0000256" key="6">
    <source>
        <dbReference type="ARBA" id="ARBA00023242"/>
    </source>
</evidence>
<keyword evidence="10" id="KW-1185">Reference proteome</keyword>
<comment type="subcellular location">
    <subcellularLocation>
        <location evidence="1 7">Nucleus</location>
    </subcellularLocation>
</comment>
<dbReference type="AlphaFoldDB" id="A0A0L0FDH2"/>
<evidence type="ECO:0000256" key="4">
    <source>
        <dbReference type="ARBA" id="ARBA00023159"/>
    </source>
</evidence>
<evidence type="ECO:0000256" key="1">
    <source>
        <dbReference type="ARBA" id="ARBA00004123"/>
    </source>
</evidence>
<keyword evidence="4 7" id="KW-0010">Activator</keyword>
<dbReference type="Pfam" id="PF10744">
    <property type="entry name" value="Med1"/>
    <property type="match status" value="1"/>
</dbReference>
<dbReference type="GeneID" id="25913158"/>
<comment type="function">
    <text evidence="7">Component of the Mediator complex, a coactivator involved in the regulated transcription of nearly all RNA polymerase II-dependent genes. Mediator functions as a bridge to convey information from gene-specific regulatory proteins to the basal RNA polymerase II transcription machinery. Mediator is recruited to promoters by direct interactions with regulatory proteins and serves as a scaffold for the assembly of a functional preinitiation complex with RNA polymerase II and the general transcription factors.</text>
</comment>
<evidence type="ECO:0000313" key="9">
    <source>
        <dbReference type="EMBL" id="KNC74807.1"/>
    </source>
</evidence>
<dbReference type="GO" id="GO:0016592">
    <property type="term" value="C:mediator complex"/>
    <property type="evidence" value="ECO:0007669"/>
    <property type="project" value="InterPro"/>
</dbReference>
<dbReference type="PANTHER" id="PTHR12881:SF10">
    <property type="entry name" value="MEDIATOR OF RNA POLYMERASE II TRANSCRIPTION SUBUNIT 1"/>
    <property type="match status" value="1"/>
</dbReference>
<dbReference type="OrthoDB" id="6708235at2759"/>
<evidence type="ECO:0000259" key="8">
    <source>
        <dbReference type="Pfam" id="PF10744"/>
    </source>
</evidence>
<dbReference type="InterPro" id="IPR051999">
    <property type="entry name" value="Mediator_complex_subunit_1"/>
</dbReference>
<evidence type="ECO:0000256" key="2">
    <source>
        <dbReference type="ARBA" id="ARBA00006210"/>
    </source>
</evidence>
<evidence type="ECO:0000256" key="3">
    <source>
        <dbReference type="ARBA" id="ARBA00023015"/>
    </source>
</evidence>
<accession>A0A0L0FDH2</accession>
<dbReference type="eggNOG" id="ENOG502QPZ7">
    <property type="taxonomic scope" value="Eukaryota"/>
</dbReference>
<name>A0A0L0FDH2_9EUKA</name>
<feature type="non-terminal residue" evidence="9">
    <location>
        <position position="1"/>
    </location>
</feature>
<evidence type="ECO:0000256" key="5">
    <source>
        <dbReference type="ARBA" id="ARBA00023163"/>
    </source>
</evidence>
<feature type="domain" description="Mediator complex subunit Med1" evidence="8">
    <location>
        <begin position="85"/>
        <end position="256"/>
    </location>
</feature>
<gene>
    <name evidence="9" type="ORF">SARC_12654</name>
</gene>
<keyword evidence="3 7" id="KW-0805">Transcription regulation</keyword>
<dbReference type="PANTHER" id="PTHR12881">
    <property type="entry name" value="MEDIATOR OF RNA POLYMERASE II TRANSCRIPTION SUBUNIT 1"/>
    <property type="match status" value="1"/>
</dbReference>
<sequence>HPYGKVNFAADRSEFLKTTQLLKKTLERFKHVGTLTSNPTKLLVALKDKAAAESSLERLKAAVTKCKSLIDEGKGRLTVFTSKEILSRLQAISKTYRLQYHEDDSAPPITTVFINTDMFYVEIEIESTGADIATVTKVTIAHTAEEIETPQVNQTLTSALRRGDFTALSKRLGELAAFYDVCDEDDSKQSLLGVWRAFRTDIKLICDTEQAAYTKNKSAVTPSERIRSGHGVLKGLSDDEQLIDLSYFVEPREVARVQCVLDSNRISGS</sequence>
<reference evidence="9 10" key="1">
    <citation type="submission" date="2011-02" db="EMBL/GenBank/DDBJ databases">
        <title>The Genome Sequence of Sphaeroforma arctica JP610.</title>
        <authorList>
            <consortium name="The Broad Institute Genome Sequencing Platform"/>
            <person name="Russ C."/>
            <person name="Cuomo C."/>
            <person name="Young S.K."/>
            <person name="Zeng Q."/>
            <person name="Gargeya S."/>
            <person name="Alvarado L."/>
            <person name="Berlin A."/>
            <person name="Chapman S.B."/>
            <person name="Chen Z."/>
            <person name="Freedman E."/>
            <person name="Gellesch M."/>
            <person name="Goldberg J."/>
            <person name="Griggs A."/>
            <person name="Gujja S."/>
            <person name="Heilman E."/>
            <person name="Heiman D."/>
            <person name="Howarth C."/>
            <person name="Mehta T."/>
            <person name="Neiman D."/>
            <person name="Pearson M."/>
            <person name="Roberts A."/>
            <person name="Saif S."/>
            <person name="Shea T."/>
            <person name="Shenoy N."/>
            <person name="Sisk P."/>
            <person name="Stolte C."/>
            <person name="Sykes S."/>
            <person name="White J."/>
            <person name="Yandava C."/>
            <person name="Burger G."/>
            <person name="Gray M.W."/>
            <person name="Holland P.W.H."/>
            <person name="King N."/>
            <person name="Lang F.B.F."/>
            <person name="Roger A.J."/>
            <person name="Ruiz-Trillo I."/>
            <person name="Haas B."/>
            <person name="Nusbaum C."/>
            <person name="Birren B."/>
        </authorList>
    </citation>
    <scope>NUCLEOTIDE SEQUENCE [LARGE SCALE GENOMIC DNA]</scope>
    <source>
        <strain evidence="9 10">JP610</strain>
    </source>
</reference>
<proteinExistence type="inferred from homology"/>
<evidence type="ECO:0000256" key="7">
    <source>
        <dbReference type="RuleBase" id="RU364059"/>
    </source>
</evidence>
<keyword evidence="6 7" id="KW-0539">Nucleus</keyword>
<dbReference type="GO" id="GO:0045944">
    <property type="term" value="P:positive regulation of transcription by RNA polymerase II"/>
    <property type="evidence" value="ECO:0007669"/>
    <property type="project" value="UniProtKB-ARBA"/>
</dbReference>
<keyword evidence="5 7" id="KW-0804">Transcription</keyword>
<dbReference type="InterPro" id="IPR019680">
    <property type="entry name" value="Mediator_Med1"/>
</dbReference>
<dbReference type="GO" id="GO:0003712">
    <property type="term" value="F:transcription coregulator activity"/>
    <property type="evidence" value="ECO:0007669"/>
    <property type="project" value="InterPro"/>
</dbReference>
<dbReference type="RefSeq" id="XP_014148709.1">
    <property type="nucleotide sequence ID" value="XM_014293234.1"/>
</dbReference>
<dbReference type="STRING" id="667725.A0A0L0FDH2"/>
<protein>
    <recommendedName>
        <fullName evidence="7">Mediator of RNA polymerase II transcription subunit 1</fullName>
    </recommendedName>
    <alternativeName>
        <fullName evidence="7">Mediator complex subunit 1</fullName>
    </alternativeName>
</protein>
<dbReference type="Proteomes" id="UP000054560">
    <property type="component" value="Unassembled WGS sequence"/>
</dbReference>
<comment type="similarity">
    <text evidence="2 7">Belongs to the Mediator complex subunit 1 family.</text>
</comment>